<dbReference type="Proteomes" id="UP001223420">
    <property type="component" value="Unassembled WGS sequence"/>
</dbReference>
<sequence>MTVPNALATIRAGLRPADLDVVATMERVKATYFATPTHGAVEKQLNVVLQQLLERRDPALPVGPDNVVEARGFVLSGQARAGKSRALSEVFRGHPSLPGYGDARADCPLVTVVPQGACTLGRFGQDVFEQLGLPIVNVPTGKNYELKLAHMIRNRLKIRGIKILHVDEAHHVTEPANKTEIKKIINMFKYLMIYLDWPVAVILSGIPELVSAIRNDPQLSGRMAFTAATGLVPKTDYRRIEHVVGELASVAELSIASGELAAVVPRLIHAGNRQLGRSIEITYDAIRSALTERQTALSLHTFARAYVQSRGVAPEHNPFVARDWRLTDPLLVLEKPPKQRLLRAQKVKRASLATDDDFDEEDEA</sequence>
<name>A0AAJ1WZ42_9HYPH</name>
<comment type="caution">
    <text evidence="2">The sequence shown here is derived from an EMBL/GenBank/DDBJ whole genome shotgun (WGS) entry which is preliminary data.</text>
</comment>
<gene>
    <name evidence="2" type="ORF">QO001_003901</name>
</gene>
<dbReference type="RefSeq" id="WP_230366723.1">
    <property type="nucleotide sequence ID" value="NZ_JAJALK010000007.1"/>
</dbReference>
<evidence type="ECO:0000313" key="3">
    <source>
        <dbReference type="Proteomes" id="UP001223420"/>
    </source>
</evidence>
<evidence type="ECO:0008006" key="4">
    <source>
        <dbReference type="Google" id="ProtNLM"/>
    </source>
</evidence>
<dbReference type="Pfam" id="PF05621">
    <property type="entry name" value="TniB"/>
    <property type="match status" value="1"/>
</dbReference>
<evidence type="ECO:0000256" key="1">
    <source>
        <dbReference type="SAM" id="MobiDB-lite"/>
    </source>
</evidence>
<dbReference type="AlphaFoldDB" id="A0AAJ1WZ42"/>
<feature type="compositionally biased region" description="Acidic residues" evidence="1">
    <location>
        <begin position="354"/>
        <end position="364"/>
    </location>
</feature>
<dbReference type="InterPro" id="IPR008868">
    <property type="entry name" value="TniB"/>
</dbReference>
<evidence type="ECO:0000313" key="2">
    <source>
        <dbReference type="EMBL" id="MDQ0544963.1"/>
    </source>
</evidence>
<protein>
    <recommendedName>
        <fullName evidence="4">AAA domain-containing protein</fullName>
    </recommendedName>
</protein>
<feature type="region of interest" description="Disordered" evidence="1">
    <location>
        <begin position="344"/>
        <end position="364"/>
    </location>
</feature>
<dbReference type="EMBL" id="JAUSWL010000007">
    <property type="protein sequence ID" value="MDQ0544963.1"/>
    <property type="molecule type" value="Genomic_DNA"/>
</dbReference>
<reference evidence="2" key="1">
    <citation type="submission" date="2023-07" db="EMBL/GenBank/DDBJ databases">
        <title>Genomic Encyclopedia of Type Strains, Phase IV (KMG-IV): sequencing the most valuable type-strain genomes for metagenomic binning, comparative biology and taxonomic classification.</title>
        <authorList>
            <person name="Goeker M."/>
        </authorList>
    </citation>
    <scope>NUCLEOTIDE SEQUENCE</scope>
    <source>
        <strain evidence="2">DSM 19569</strain>
    </source>
</reference>
<organism evidence="2 3">
    <name type="scientific">Methylobacterium brachiatum</name>
    <dbReference type="NCBI Taxonomy" id="269660"/>
    <lineage>
        <taxon>Bacteria</taxon>
        <taxon>Pseudomonadati</taxon>
        <taxon>Pseudomonadota</taxon>
        <taxon>Alphaproteobacteria</taxon>
        <taxon>Hyphomicrobiales</taxon>
        <taxon>Methylobacteriaceae</taxon>
        <taxon>Methylobacterium</taxon>
    </lineage>
</organism>
<accession>A0AAJ1WZ42</accession>
<proteinExistence type="predicted"/>